<dbReference type="EMBL" id="JACORU010000003">
    <property type="protein sequence ID" value="MBC5765034.1"/>
    <property type="molecule type" value="Genomic_DNA"/>
</dbReference>
<accession>A0A923S224</accession>
<dbReference type="Pfam" id="PF13468">
    <property type="entry name" value="Glyoxalase_3"/>
    <property type="match status" value="1"/>
</dbReference>
<dbReference type="AlphaFoldDB" id="A0A923S224"/>
<evidence type="ECO:0000313" key="3">
    <source>
        <dbReference type="Proteomes" id="UP000596827"/>
    </source>
</evidence>
<reference evidence="2" key="1">
    <citation type="submission" date="2020-08" db="EMBL/GenBank/DDBJ databases">
        <title>Ramlibacter sp. GTP1 16S ribosomal RNA gene genome sequencing and assembly.</title>
        <authorList>
            <person name="Kang M."/>
        </authorList>
    </citation>
    <scope>NUCLEOTIDE SEQUENCE</scope>
    <source>
        <strain evidence="2">GTP1</strain>
    </source>
</reference>
<keyword evidence="3" id="KW-1185">Reference proteome</keyword>
<dbReference type="InterPro" id="IPR025870">
    <property type="entry name" value="Glyoxalase-like_dom"/>
</dbReference>
<dbReference type="InterPro" id="IPR029068">
    <property type="entry name" value="Glyas_Bleomycin-R_OHBP_Dase"/>
</dbReference>
<evidence type="ECO:0000259" key="1">
    <source>
        <dbReference type="Pfam" id="PF13468"/>
    </source>
</evidence>
<feature type="domain" description="Glyoxalase-like" evidence="1">
    <location>
        <begin position="5"/>
        <end position="192"/>
    </location>
</feature>
<gene>
    <name evidence="2" type="ORF">H8R02_11265</name>
</gene>
<proteinExistence type="predicted"/>
<dbReference type="Gene3D" id="3.10.180.10">
    <property type="entry name" value="2,3-Dihydroxybiphenyl 1,2-Dioxygenase, domain 1"/>
    <property type="match status" value="1"/>
</dbReference>
<comment type="caution">
    <text evidence="2">The sequence shown here is derived from an EMBL/GenBank/DDBJ whole genome shotgun (WGS) entry which is preliminary data.</text>
</comment>
<dbReference type="Proteomes" id="UP000596827">
    <property type="component" value="Unassembled WGS sequence"/>
</dbReference>
<dbReference type="SUPFAM" id="SSF54593">
    <property type="entry name" value="Glyoxalase/Bleomycin resistance protein/Dihydroxybiphenyl dioxygenase"/>
    <property type="match status" value="1"/>
</dbReference>
<protein>
    <submittedName>
        <fullName evidence="2">VOC family protein</fullName>
    </submittedName>
</protein>
<dbReference type="RefSeq" id="WP_187081486.1">
    <property type="nucleotide sequence ID" value="NZ_JACORU010000003.1"/>
</dbReference>
<sequence>MTARIDHLVVVAASLEQGAAWCRETLGVEPGPGGEHPLMGTHNRLLRIATVDYPRAYFEIIAIQPGREPQDGRRRWFDMDDARLQRAVKEEPRLAHFVTVVPEIAPALRAWAELGIDRGRALKASRMTPRGLLEWQIAVRDDGQRLFDGALPTLIEWGATHPVPGMPESGVTLQSFGVAHPEHRKLATAFDAIGLAGVHVKEGAPKLCAVFDTPKGRVKLESNLLPEGA</sequence>
<organism evidence="2 3">
    <name type="scientific">Ramlibacter albus</name>
    <dbReference type="NCBI Taxonomy" id="2079448"/>
    <lineage>
        <taxon>Bacteria</taxon>
        <taxon>Pseudomonadati</taxon>
        <taxon>Pseudomonadota</taxon>
        <taxon>Betaproteobacteria</taxon>
        <taxon>Burkholderiales</taxon>
        <taxon>Comamonadaceae</taxon>
        <taxon>Ramlibacter</taxon>
    </lineage>
</organism>
<name>A0A923S224_9BURK</name>
<evidence type="ECO:0000313" key="2">
    <source>
        <dbReference type="EMBL" id="MBC5765034.1"/>
    </source>
</evidence>